<dbReference type="EMBL" id="JBBPBN010000015">
    <property type="protein sequence ID" value="KAK9024616.1"/>
    <property type="molecule type" value="Genomic_DNA"/>
</dbReference>
<dbReference type="Proteomes" id="UP001396334">
    <property type="component" value="Unassembled WGS sequence"/>
</dbReference>
<proteinExistence type="predicted"/>
<reference evidence="2 3" key="1">
    <citation type="journal article" date="2024" name="G3 (Bethesda)">
        <title>Genome assembly of Hibiscus sabdariffa L. provides insights into metabolisms of medicinal natural products.</title>
        <authorList>
            <person name="Kim T."/>
        </authorList>
    </citation>
    <scope>NUCLEOTIDE SEQUENCE [LARGE SCALE GENOMIC DNA]</scope>
    <source>
        <strain evidence="2">TK-2024</strain>
        <tissue evidence="2">Old leaves</tissue>
    </source>
</reference>
<evidence type="ECO:0000256" key="1">
    <source>
        <dbReference type="SAM" id="MobiDB-lite"/>
    </source>
</evidence>
<feature type="compositionally biased region" description="Low complexity" evidence="1">
    <location>
        <begin position="54"/>
        <end position="71"/>
    </location>
</feature>
<sequence>MSACPMFMLVLGLGCAAMLLSSWSLAFLLSLTVDTWHSVAAGGASTADKPNPPKAAGGAKSAPGPPSNGSSIPTQTWPTMGYQIPGTMIPVAGQADLQKLMQVDPVV</sequence>
<accession>A0ABR2SH74</accession>
<feature type="region of interest" description="Disordered" evidence="1">
    <location>
        <begin position="42"/>
        <end position="78"/>
    </location>
</feature>
<name>A0ABR2SH74_9ROSI</name>
<protein>
    <submittedName>
        <fullName evidence="2">Uncharacterized protein</fullName>
    </submittedName>
</protein>
<keyword evidence="3" id="KW-1185">Reference proteome</keyword>
<gene>
    <name evidence="2" type="ORF">V6N11_004774</name>
</gene>
<evidence type="ECO:0000313" key="3">
    <source>
        <dbReference type="Proteomes" id="UP001396334"/>
    </source>
</evidence>
<evidence type="ECO:0000313" key="2">
    <source>
        <dbReference type="EMBL" id="KAK9024616.1"/>
    </source>
</evidence>
<comment type="caution">
    <text evidence="2">The sequence shown here is derived from an EMBL/GenBank/DDBJ whole genome shotgun (WGS) entry which is preliminary data.</text>
</comment>
<organism evidence="2 3">
    <name type="scientific">Hibiscus sabdariffa</name>
    <name type="common">roselle</name>
    <dbReference type="NCBI Taxonomy" id="183260"/>
    <lineage>
        <taxon>Eukaryota</taxon>
        <taxon>Viridiplantae</taxon>
        <taxon>Streptophyta</taxon>
        <taxon>Embryophyta</taxon>
        <taxon>Tracheophyta</taxon>
        <taxon>Spermatophyta</taxon>
        <taxon>Magnoliopsida</taxon>
        <taxon>eudicotyledons</taxon>
        <taxon>Gunneridae</taxon>
        <taxon>Pentapetalae</taxon>
        <taxon>rosids</taxon>
        <taxon>malvids</taxon>
        <taxon>Malvales</taxon>
        <taxon>Malvaceae</taxon>
        <taxon>Malvoideae</taxon>
        <taxon>Hibiscus</taxon>
    </lineage>
</organism>